<reference evidence="1 2" key="1">
    <citation type="submission" date="2018-06" db="EMBL/GenBank/DDBJ databases">
        <title>Genomic Encyclopedia of Type Strains, Phase IV (KMG-IV): sequencing the most valuable type-strain genomes for metagenomic binning, comparative biology and taxonomic classification.</title>
        <authorList>
            <person name="Goeker M."/>
        </authorList>
    </citation>
    <scope>NUCLEOTIDE SEQUENCE [LARGE SCALE GENOMIC DNA]</scope>
    <source>
        <strain evidence="1 2">DSM 24032</strain>
    </source>
</reference>
<sequence length="141" mass="16303">MRIKYFCFVVIAISSFDVSACKCPDVNSNTLEYSFTESEWVFVGTYQKEEFDKINVVRKGFFDITQRLKGDFGQFSFITRPITSYLSCAPDIGVGLEYVVFVPKDRHISACNFTRMFVLESQNEFYVFGPKTVKLLEQFAK</sequence>
<evidence type="ECO:0000313" key="1">
    <source>
        <dbReference type="EMBL" id="RBP45615.1"/>
    </source>
</evidence>
<proteinExistence type="predicted"/>
<organism evidence="1 2">
    <name type="scientific">Arenicella xantha</name>
    <dbReference type="NCBI Taxonomy" id="644221"/>
    <lineage>
        <taxon>Bacteria</taxon>
        <taxon>Pseudomonadati</taxon>
        <taxon>Pseudomonadota</taxon>
        <taxon>Gammaproteobacteria</taxon>
        <taxon>Arenicellales</taxon>
        <taxon>Arenicellaceae</taxon>
        <taxon>Arenicella</taxon>
    </lineage>
</organism>
<comment type="caution">
    <text evidence="1">The sequence shown here is derived from an EMBL/GenBank/DDBJ whole genome shotgun (WGS) entry which is preliminary data.</text>
</comment>
<dbReference type="OrthoDB" id="851324at2"/>
<keyword evidence="2" id="KW-1185">Reference proteome</keyword>
<name>A0A395JH76_9GAMM</name>
<dbReference type="InParanoid" id="A0A395JH76"/>
<evidence type="ECO:0008006" key="3">
    <source>
        <dbReference type="Google" id="ProtNLM"/>
    </source>
</evidence>
<dbReference type="Proteomes" id="UP000253083">
    <property type="component" value="Unassembled WGS sequence"/>
</dbReference>
<protein>
    <recommendedName>
        <fullName evidence="3">Tissue inhibitor of metalloproteinase</fullName>
    </recommendedName>
</protein>
<accession>A0A395JH76</accession>
<dbReference type="RefSeq" id="WP_113956056.1">
    <property type="nucleotide sequence ID" value="NZ_QNRT01000018.1"/>
</dbReference>
<evidence type="ECO:0000313" key="2">
    <source>
        <dbReference type="Proteomes" id="UP000253083"/>
    </source>
</evidence>
<dbReference type="AlphaFoldDB" id="A0A395JH76"/>
<dbReference type="EMBL" id="QNRT01000018">
    <property type="protein sequence ID" value="RBP45615.1"/>
    <property type="molecule type" value="Genomic_DNA"/>
</dbReference>
<gene>
    <name evidence="1" type="ORF">DFR28_1184</name>
</gene>